<accession>A0A2N0BPM8</accession>
<dbReference type="EMBL" id="NPEF01000156">
    <property type="protein sequence ID" value="PJZ92248.1"/>
    <property type="molecule type" value="Genomic_DNA"/>
</dbReference>
<proteinExistence type="predicted"/>
<dbReference type="AlphaFoldDB" id="A0A2N0B704"/>
<reference evidence="1" key="3">
    <citation type="submission" date="2023-10" db="EMBL/GenBank/DDBJ databases">
        <authorList>
            <person name="Picardeau M."/>
            <person name="Thibeaux R."/>
        </authorList>
    </citation>
    <scope>NUCLEOTIDE SEQUENCE</scope>
    <source>
        <strain evidence="1">ATI7-C-A5</strain>
    </source>
</reference>
<dbReference type="Proteomes" id="UP000232122">
    <property type="component" value="Unassembled WGS sequence"/>
</dbReference>
<evidence type="ECO:0000313" key="1">
    <source>
        <dbReference type="EMBL" id="MDV6234116.1"/>
    </source>
</evidence>
<dbReference type="RefSeq" id="WP_100745639.1">
    <property type="nucleotide sequence ID" value="NZ_NPEF02000001.1"/>
</dbReference>
<reference evidence="2" key="1">
    <citation type="submission" date="2017-07" db="EMBL/GenBank/DDBJ databases">
        <title>Leptospira spp. isolated from tropical soils.</title>
        <authorList>
            <person name="Thibeaux R."/>
            <person name="Iraola G."/>
            <person name="Ferres I."/>
            <person name="Bierque E."/>
            <person name="Girault D."/>
            <person name="Soupe-Gilbert M.-E."/>
            <person name="Picardeau M."/>
            <person name="Goarant C."/>
        </authorList>
    </citation>
    <scope>NUCLEOTIDE SEQUENCE [LARGE SCALE GENOMIC DNA]</scope>
    <source>
        <strain evidence="2">ATI7-C-A5</strain>
    </source>
</reference>
<keyword evidence="3" id="KW-1185">Reference proteome</keyword>
<name>A0A2N0B704_9LEPT</name>
<reference evidence="1 3" key="2">
    <citation type="journal article" date="2018" name="Microb. Genom.">
        <title>Deciphering the unexplored Leptospira diversity from soils uncovers genomic evolution to virulence.</title>
        <authorList>
            <person name="Thibeaux R."/>
            <person name="Iraola G."/>
            <person name="Ferres I."/>
            <person name="Bierque E."/>
            <person name="Girault D."/>
            <person name="Soupe-Gilbert M.E."/>
            <person name="Picardeau M."/>
            <person name="Goarant C."/>
        </authorList>
    </citation>
    <scope>NUCLEOTIDE SEQUENCE [LARGE SCALE GENOMIC DNA]</scope>
    <source>
        <strain evidence="1 3">ATI7-C-A5</strain>
    </source>
</reference>
<organism evidence="2">
    <name type="scientific">Leptospira ellisii</name>
    <dbReference type="NCBI Taxonomy" id="2023197"/>
    <lineage>
        <taxon>Bacteria</taxon>
        <taxon>Pseudomonadati</taxon>
        <taxon>Spirochaetota</taxon>
        <taxon>Spirochaetia</taxon>
        <taxon>Leptospirales</taxon>
        <taxon>Leptospiraceae</taxon>
        <taxon>Leptospira</taxon>
    </lineage>
</organism>
<dbReference type="EMBL" id="NPEF02000001">
    <property type="protein sequence ID" value="MDV6234116.1"/>
    <property type="molecule type" value="Genomic_DNA"/>
</dbReference>
<protein>
    <submittedName>
        <fullName evidence="2">Uncharacterized protein</fullName>
    </submittedName>
</protein>
<evidence type="ECO:0000313" key="2">
    <source>
        <dbReference type="EMBL" id="PJZ92248.1"/>
    </source>
</evidence>
<sequence>MTPFWKNTIAALVLLPIFFIIAVLFSGKPISDEQYNSVPRKEYQILSAGYDRNAGNVLAIQPEWRLEDFSSEERFLKSLEAPLKQAQQKGLIKKNTLVVFPAHTGSFLYFLHSRRDVFKRSGLEEAFQVLRYDLFLRRSVDRLSGETKDSVYETARVYRRIFSNLARTYSVYLLAGSIVSGETALETILKEEKNGNVFSETENGEWEEISLLFQPDGKTAKEILHRPASENWKRYLSVFQGNVPSTTSSAPATDNPLITFQFPFARFGIFYLENLKDEEFQERVKKTFVSRIVAIGETSSETFLKDWASKSNFESTVRIVPSGSYLDLNYGGGSYIKTRYGAPAPGVNSREPLILNLFL</sequence>
<comment type="caution">
    <text evidence="2">The sequence shown here is derived from an EMBL/GenBank/DDBJ whole genome shotgun (WGS) entry which is preliminary data.</text>
</comment>
<evidence type="ECO:0000313" key="3">
    <source>
        <dbReference type="Proteomes" id="UP000232122"/>
    </source>
</evidence>
<gene>
    <name evidence="1" type="ORF">CH379_000520</name>
    <name evidence="2" type="ORF">CH379_14215</name>
</gene>
<accession>A0A2N0B704</accession>
<dbReference type="OrthoDB" id="338057at2"/>